<dbReference type="OrthoDB" id="6329284at2759"/>
<dbReference type="GO" id="GO:0016846">
    <property type="term" value="F:carbon-sulfur lyase activity"/>
    <property type="evidence" value="ECO:0007669"/>
    <property type="project" value="InterPro"/>
</dbReference>
<evidence type="ECO:0000313" key="6">
    <source>
        <dbReference type="EMBL" id="TKA24178.1"/>
    </source>
</evidence>
<keyword evidence="4" id="KW-0456">Lyase</keyword>
<dbReference type="PANTHER" id="PTHR33337:SF39">
    <property type="entry name" value="DUF636 DOMAIN PROTEIN (AFU_ORTHOLOGUE AFUA_6G11530)"/>
    <property type="match status" value="1"/>
</dbReference>
<comment type="similarity">
    <text evidence="1">Belongs to the Gfa family.</text>
</comment>
<dbReference type="STRING" id="329885.A0A4U0TQ26"/>
<keyword evidence="2" id="KW-0479">Metal-binding</keyword>
<dbReference type="GO" id="GO:0046872">
    <property type="term" value="F:metal ion binding"/>
    <property type="evidence" value="ECO:0007669"/>
    <property type="project" value="UniProtKB-KW"/>
</dbReference>
<dbReference type="Proteomes" id="UP000310066">
    <property type="component" value="Unassembled WGS sequence"/>
</dbReference>
<comment type="caution">
    <text evidence="6">The sequence shown here is derived from an EMBL/GenBank/DDBJ whole genome shotgun (WGS) entry which is preliminary data.</text>
</comment>
<dbReference type="Gene3D" id="3.90.1590.10">
    <property type="entry name" value="glutathione-dependent formaldehyde- activating enzyme (gfa)"/>
    <property type="match status" value="1"/>
</dbReference>
<evidence type="ECO:0000256" key="4">
    <source>
        <dbReference type="ARBA" id="ARBA00023239"/>
    </source>
</evidence>
<evidence type="ECO:0000256" key="1">
    <source>
        <dbReference type="ARBA" id="ARBA00005495"/>
    </source>
</evidence>
<gene>
    <name evidence="6" type="ORF">B0A54_17607</name>
</gene>
<evidence type="ECO:0000313" key="7">
    <source>
        <dbReference type="Proteomes" id="UP000310066"/>
    </source>
</evidence>
<evidence type="ECO:0000256" key="2">
    <source>
        <dbReference type="ARBA" id="ARBA00022723"/>
    </source>
</evidence>
<keyword evidence="3" id="KW-0862">Zinc</keyword>
<dbReference type="InterPro" id="IPR006913">
    <property type="entry name" value="CENP-V/GFA"/>
</dbReference>
<evidence type="ECO:0000259" key="5">
    <source>
        <dbReference type="PROSITE" id="PS51891"/>
    </source>
</evidence>
<reference evidence="6 7" key="1">
    <citation type="submission" date="2017-03" db="EMBL/GenBank/DDBJ databases">
        <title>Genomes of endolithic fungi from Antarctica.</title>
        <authorList>
            <person name="Coleine C."/>
            <person name="Masonjones S."/>
            <person name="Stajich J.E."/>
        </authorList>
    </citation>
    <scope>NUCLEOTIDE SEQUENCE [LARGE SCALE GENOMIC DNA]</scope>
    <source>
        <strain evidence="6 7">CCFEE 5311</strain>
    </source>
</reference>
<organism evidence="6 7">
    <name type="scientific">Friedmanniomyces endolithicus</name>
    <dbReference type="NCBI Taxonomy" id="329885"/>
    <lineage>
        <taxon>Eukaryota</taxon>
        <taxon>Fungi</taxon>
        <taxon>Dikarya</taxon>
        <taxon>Ascomycota</taxon>
        <taxon>Pezizomycotina</taxon>
        <taxon>Dothideomycetes</taxon>
        <taxon>Dothideomycetidae</taxon>
        <taxon>Mycosphaerellales</taxon>
        <taxon>Teratosphaeriaceae</taxon>
        <taxon>Friedmanniomyces</taxon>
    </lineage>
</organism>
<dbReference type="Pfam" id="PF04828">
    <property type="entry name" value="GFA"/>
    <property type="match status" value="1"/>
</dbReference>
<proteinExistence type="inferred from homology"/>
<accession>A0A4U0TQ26</accession>
<dbReference type="EMBL" id="NAJP01000188">
    <property type="protein sequence ID" value="TKA24178.1"/>
    <property type="molecule type" value="Genomic_DNA"/>
</dbReference>
<sequence length="150" mass="16664">MSGTPKQRSGSCLCGKVRYSISDKHGPDMTQLMCHCPNCLKSLGNSGAFTFCPRDNFTFTEGSKDQVKIYHDQATDSKDEMQRQFCTNCGSCVLITTDHNTSVAIVPVGTMDCGGQGWWKPEIECQCNNKKDWMAEYAGTQMHDRNPTFG</sequence>
<dbReference type="SUPFAM" id="SSF51316">
    <property type="entry name" value="Mss4-like"/>
    <property type="match status" value="1"/>
</dbReference>
<dbReference type="AlphaFoldDB" id="A0A4U0TQ26"/>
<feature type="domain" description="CENP-V/GFA" evidence="5">
    <location>
        <begin position="8"/>
        <end position="119"/>
    </location>
</feature>
<evidence type="ECO:0000256" key="3">
    <source>
        <dbReference type="ARBA" id="ARBA00022833"/>
    </source>
</evidence>
<dbReference type="InterPro" id="IPR011057">
    <property type="entry name" value="Mss4-like_sf"/>
</dbReference>
<dbReference type="PROSITE" id="PS51891">
    <property type="entry name" value="CENP_V_GFA"/>
    <property type="match status" value="1"/>
</dbReference>
<name>A0A4U0TQ26_9PEZI</name>
<dbReference type="PANTHER" id="PTHR33337">
    <property type="entry name" value="GFA DOMAIN-CONTAINING PROTEIN"/>
    <property type="match status" value="1"/>
</dbReference>
<protein>
    <recommendedName>
        <fullName evidence="5">CENP-V/GFA domain-containing protein</fullName>
    </recommendedName>
</protein>